<dbReference type="PANTHER" id="PTHR42943">
    <property type="entry name" value="GLUTATHIONE S-TRANSFERASE KAPPA"/>
    <property type="match status" value="1"/>
</dbReference>
<dbReference type="GO" id="GO:0006749">
    <property type="term" value="P:glutathione metabolic process"/>
    <property type="evidence" value="ECO:0007669"/>
    <property type="project" value="TreeGrafter"/>
</dbReference>
<protein>
    <recommendedName>
        <fullName evidence="1">2-hydroxychromene-2-carboxylate isomerase</fullName>
        <ecNumber evidence="1">5.99.1.4</ecNumber>
    </recommendedName>
</protein>
<dbReference type="InterPro" id="IPR044087">
    <property type="entry name" value="NahD-like"/>
</dbReference>
<accession>A0AAU8MUH0</accession>
<dbReference type="Pfam" id="PF01323">
    <property type="entry name" value="DSBA"/>
    <property type="match status" value="1"/>
</dbReference>
<organism evidence="4">
    <name type="scientific">Lysobacter firmicutimachus</name>
    <dbReference type="NCBI Taxonomy" id="1792846"/>
    <lineage>
        <taxon>Bacteria</taxon>
        <taxon>Pseudomonadati</taxon>
        <taxon>Pseudomonadota</taxon>
        <taxon>Gammaproteobacteria</taxon>
        <taxon>Lysobacterales</taxon>
        <taxon>Lysobacteraceae</taxon>
        <taxon>Lysobacter</taxon>
    </lineage>
</organism>
<proteinExistence type="inferred from homology"/>
<feature type="domain" description="DSBA-like thioredoxin" evidence="3">
    <location>
        <begin position="4"/>
        <end position="195"/>
    </location>
</feature>
<reference evidence="4" key="1">
    <citation type="submission" date="2024-06" db="EMBL/GenBank/DDBJ databases">
        <authorList>
            <person name="Li S."/>
        </authorList>
    </citation>
    <scope>NUCLEOTIDE SEQUENCE</scope>
    <source>
        <strain evidence="4">SR10</strain>
    </source>
</reference>
<dbReference type="CDD" id="cd03022">
    <property type="entry name" value="DsbA_HCCA_Iso"/>
    <property type="match status" value="1"/>
</dbReference>
<dbReference type="EMBL" id="CP159925">
    <property type="protein sequence ID" value="XCO75265.1"/>
    <property type="molecule type" value="Genomic_DNA"/>
</dbReference>
<feature type="active site" description="Nucleophile" evidence="2">
    <location>
        <position position="12"/>
    </location>
</feature>
<dbReference type="SUPFAM" id="SSF52833">
    <property type="entry name" value="Thioredoxin-like"/>
    <property type="match status" value="1"/>
</dbReference>
<comment type="catalytic activity">
    <reaction evidence="1">
        <text>2-hydroxychromene-2-carboxylate = (3E)-4-(2-hydroxyphenyl)-2-oxobut-3-enoate</text>
        <dbReference type="Rhea" id="RHEA:27401"/>
        <dbReference type="ChEBI" id="CHEBI:59350"/>
        <dbReference type="ChEBI" id="CHEBI:59353"/>
        <dbReference type="EC" id="5.99.1.4"/>
    </reaction>
</comment>
<dbReference type="InterPro" id="IPR036249">
    <property type="entry name" value="Thioredoxin-like_sf"/>
</dbReference>
<dbReference type="GO" id="GO:0004602">
    <property type="term" value="F:glutathione peroxidase activity"/>
    <property type="evidence" value="ECO:0007669"/>
    <property type="project" value="TreeGrafter"/>
</dbReference>
<dbReference type="InterPro" id="IPR051924">
    <property type="entry name" value="GST_Kappa/NadH"/>
</dbReference>
<sequence>MIEIDYYFSLLSPYAYLGHAAVQAVAREHGARLVYRPVRIFELFAANGGLPLGQRAPARQRYRLYELQRARAERGLPLNLAPKHFPVDPSLADRCAIALCEAGADPAGYMDAAFRAVWAEDRDLADRDTVAALLRAHGHDAAAVLAAADAEAADERYRRNTEAAIAADLPGLPGYVLRGEPFWGQDRVEALGEALRSGRAPFRCDFAGGAR</sequence>
<evidence type="ECO:0000256" key="1">
    <source>
        <dbReference type="PIRNR" id="PIRNR006386"/>
    </source>
</evidence>
<comment type="similarity">
    <text evidence="1">Belongs to the GST superfamily. NadH family.</text>
</comment>
<evidence type="ECO:0000313" key="4">
    <source>
        <dbReference type="EMBL" id="XCO75265.1"/>
    </source>
</evidence>
<dbReference type="Gene3D" id="3.40.30.10">
    <property type="entry name" value="Glutaredoxin"/>
    <property type="match status" value="1"/>
</dbReference>
<dbReference type="RefSeq" id="WP_363798141.1">
    <property type="nucleotide sequence ID" value="NZ_CP159925.1"/>
</dbReference>
<dbReference type="InterPro" id="IPR001853">
    <property type="entry name" value="DSBA-like_thioredoxin_dom"/>
</dbReference>
<dbReference type="GO" id="GO:0018845">
    <property type="term" value="F:2-hydroxychromene-2-carboxylate isomerase activity"/>
    <property type="evidence" value="ECO:0007669"/>
    <property type="project" value="UniProtKB-UniRule"/>
</dbReference>
<dbReference type="PANTHER" id="PTHR42943:SF13">
    <property type="entry name" value="GLUTATHIONE S-TRANSFERASE KAPPA-RELATED"/>
    <property type="match status" value="1"/>
</dbReference>
<keyword evidence="1 4" id="KW-0413">Isomerase</keyword>
<dbReference type="GO" id="GO:0004364">
    <property type="term" value="F:glutathione transferase activity"/>
    <property type="evidence" value="ECO:0007669"/>
    <property type="project" value="TreeGrafter"/>
</dbReference>
<evidence type="ECO:0000256" key="2">
    <source>
        <dbReference type="PIRSR" id="PIRSR006386-1"/>
    </source>
</evidence>
<evidence type="ECO:0000259" key="3">
    <source>
        <dbReference type="Pfam" id="PF01323"/>
    </source>
</evidence>
<name>A0AAU8MUH0_9GAMM</name>
<dbReference type="EC" id="5.99.1.4" evidence="1"/>
<dbReference type="PIRSF" id="PIRSF006386">
    <property type="entry name" value="HCCAis_GSTk"/>
    <property type="match status" value="1"/>
</dbReference>
<dbReference type="GO" id="GO:1901170">
    <property type="term" value="P:naphthalene catabolic process"/>
    <property type="evidence" value="ECO:0007669"/>
    <property type="project" value="InterPro"/>
</dbReference>
<dbReference type="AlphaFoldDB" id="A0AAU8MUH0"/>
<gene>
    <name evidence="4" type="ORF">ABU614_00230</name>
</gene>
<dbReference type="InterPro" id="IPR014440">
    <property type="entry name" value="HCCAis_GSTk"/>
</dbReference>